<dbReference type="Proteomes" id="UP000268014">
    <property type="component" value="Unassembled WGS sequence"/>
</dbReference>
<dbReference type="EMBL" id="UZAF01016798">
    <property type="protein sequence ID" value="VDO34055.1"/>
    <property type="molecule type" value="Genomic_DNA"/>
</dbReference>
<accession>A0A0N4WCD4</accession>
<name>A0A0N4WCD4_HAEPC</name>
<dbReference type="WBParaSite" id="HPLM_0000817001-mRNA-1">
    <property type="protein sequence ID" value="HPLM_0000817001-mRNA-1"/>
    <property type="gene ID" value="HPLM_0000817001"/>
</dbReference>
<reference evidence="2 3" key="2">
    <citation type="submission" date="2018-11" db="EMBL/GenBank/DDBJ databases">
        <authorList>
            <consortium name="Pathogen Informatics"/>
        </authorList>
    </citation>
    <scope>NUCLEOTIDE SEQUENCE [LARGE SCALE GENOMIC DNA]</scope>
    <source>
        <strain evidence="2 3">MHpl1</strain>
    </source>
</reference>
<keyword evidence="3" id="KW-1185">Reference proteome</keyword>
<protein>
    <submittedName>
        <fullName evidence="4">Secreted protein</fullName>
    </submittedName>
</protein>
<evidence type="ECO:0000313" key="4">
    <source>
        <dbReference type="WBParaSite" id="HPLM_0000817001-mRNA-1"/>
    </source>
</evidence>
<dbReference type="AlphaFoldDB" id="A0A0N4WCD4"/>
<evidence type="ECO:0000313" key="2">
    <source>
        <dbReference type="EMBL" id="VDO34055.1"/>
    </source>
</evidence>
<feature type="chain" id="PRO_5043123609" evidence="1">
    <location>
        <begin position="22"/>
        <end position="132"/>
    </location>
</feature>
<gene>
    <name evidence="2" type="ORF">HPLM_LOCUS8162</name>
</gene>
<keyword evidence="1" id="KW-0732">Signal</keyword>
<evidence type="ECO:0000256" key="1">
    <source>
        <dbReference type="SAM" id="SignalP"/>
    </source>
</evidence>
<organism evidence="4">
    <name type="scientific">Haemonchus placei</name>
    <name type="common">Barber's pole worm</name>
    <dbReference type="NCBI Taxonomy" id="6290"/>
    <lineage>
        <taxon>Eukaryota</taxon>
        <taxon>Metazoa</taxon>
        <taxon>Ecdysozoa</taxon>
        <taxon>Nematoda</taxon>
        <taxon>Chromadorea</taxon>
        <taxon>Rhabditida</taxon>
        <taxon>Rhabditina</taxon>
        <taxon>Rhabditomorpha</taxon>
        <taxon>Strongyloidea</taxon>
        <taxon>Trichostrongylidae</taxon>
        <taxon>Haemonchus</taxon>
    </lineage>
</organism>
<sequence length="132" mass="14471">MRNGIHLLMLIALHDSLLVDAFLNTHFLIPEHQLTNRDPTADLLAQGLLGLPTNYMPMCAYQQYEPPSTSLLASSLSSLPTASLTYSSPVMYVGSAICASSTLEISPILGACCLSYESTERTINRHVRTTYH</sequence>
<evidence type="ECO:0000313" key="3">
    <source>
        <dbReference type="Proteomes" id="UP000268014"/>
    </source>
</evidence>
<reference evidence="4" key="1">
    <citation type="submission" date="2017-02" db="UniProtKB">
        <authorList>
            <consortium name="WormBaseParasite"/>
        </authorList>
    </citation>
    <scope>IDENTIFICATION</scope>
</reference>
<feature type="signal peptide" evidence="1">
    <location>
        <begin position="1"/>
        <end position="21"/>
    </location>
</feature>
<proteinExistence type="predicted"/>